<proteinExistence type="predicted"/>
<dbReference type="AlphaFoldDB" id="A0A920CN44"/>
<keyword evidence="1" id="KW-0812">Transmembrane</keyword>
<keyword evidence="1" id="KW-0472">Membrane</keyword>
<gene>
    <name evidence="2" type="ORF">J41TS4_47830</name>
</gene>
<comment type="caution">
    <text evidence="2">The sequence shown here is derived from an EMBL/GenBank/DDBJ whole genome shotgun (WGS) entry which is preliminary data.</text>
</comment>
<protein>
    <submittedName>
        <fullName evidence="2">Uncharacterized protein</fullName>
    </submittedName>
</protein>
<name>A0A920CN44_9BACL</name>
<keyword evidence="1" id="KW-1133">Transmembrane helix</keyword>
<reference evidence="2" key="1">
    <citation type="submission" date="2021-03" db="EMBL/GenBank/DDBJ databases">
        <title>Antimicrobial resistance genes in bacteria isolated from Japanese honey, and their potential for conferring macrolide and lincosamide resistance in the American foulbrood pathogen Paenibacillus larvae.</title>
        <authorList>
            <person name="Okamoto M."/>
            <person name="Kumagai M."/>
            <person name="Kanamori H."/>
            <person name="Takamatsu D."/>
        </authorList>
    </citation>
    <scope>NUCLEOTIDE SEQUENCE</scope>
    <source>
        <strain evidence="2">J41TS4</strain>
    </source>
</reference>
<dbReference type="RefSeq" id="WP_301630835.1">
    <property type="nucleotide sequence ID" value="NZ_BORS01000027.1"/>
</dbReference>
<sequence>MSKTILPYFLTIGGFGLLICGLYFIQAFEASQGMLQALPYICIGIGCGIFGHGAGELISRLAMKNNPAAAKQLEIEQKDERNLE</sequence>
<accession>A0A920CN44</accession>
<dbReference type="EMBL" id="BORS01000027">
    <property type="protein sequence ID" value="GIO45025.1"/>
    <property type="molecule type" value="Genomic_DNA"/>
</dbReference>
<evidence type="ECO:0000256" key="1">
    <source>
        <dbReference type="SAM" id="Phobius"/>
    </source>
</evidence>
<organism evidence="2 3">
    <name type="scientific">Paenibacillus apis</name>
    <dbReference type="NCBI Taxonomy" id="1792174"/>
    <lineage>
        <taxon>Bacteria</taxon>
        <taxon>Bacillati</taxon>
        <taxon>Bacillota</taxon>
        <taxon>Bacilli</taxon>
        <taxon>Bacillales</taxon>
        <taxon>Paenibacillaceae</taxon>
        <taxon>Paenibacillus</taxon>
    </lineage>
</organism>
<evidence type="ECO:0000313" key="2">
    <source>
        <dbReference type="EMBL" id="GIO45025.1"/>
    </source>
</evidence>
<keyword evidence="3" id="KW-1185">Reference proteome</keyword>
<feature type="transmembrane region" description="Helical" evidence="1">
    <location>
        <begin position="37"/>
        <end position="55"/>
    </location>
</feature>
<dbReference type="Proteomes" id="UP000678895">
    <property type="component" value="Unassembled WGS sequence"/>
</dbReference>
<feature type="transmembrane region" description="Helical" evidence="1">
    <location>
        <begin position="6"/>
        <end position="25"/>
    </location>
</feature>
<evidence type="ECO:0000313" key="3">
    <source>
        <dbReference type="Proteomes" id="UP000678895"/>
    </source>
</evidence>